<dbReference type="HAMAP" id="MF_00273">
    <property type="entry name" value="Ribosomal_eL20"/>
    <property type="match status" value="1"/>
</dbReference>
<dbReference type="GO" id="GO:1990904">
    <property type="term" value="C:ribonucleoprotein complex"/>
    <property type="evidence" value="ECO:0007669"/>
    <property type="project" value="UniProtKB-KW"/>
</dbReference>
<dbReference type="InterPro" id="IPR023573">
    <property type="entry name" value="Ribosomal_eL20_dom"/>
</dbReference>
<dbReference type="NCBIfam" id="NF001981">
    <property type="entry name" value="PRK00773.1-1"/>
    <property type="match status" value="1"/>
</dbReference>
<name>A0A2D6LQ48_9ARCH</name>
<dbReference type="GO" id="GO:0003735">
    <property type="term" value="F:structural constituent of ribosome"/>
    <property type="evidence" value="ECO:0007669"/>
    <property type="project" value="InterPro"/>
</dbReference>
<keyword evidence="2 3" id="KW-0687">Ribonucleoprotein</keyword>
<accession>A0A2D6LQ48</accession>
<reference evidence="6" key="1">
    <citation type="submission" date="2017-09" db="EMBL/GenBank/DDBJ databases">
        <title>The Reconstruction of 2,631 Draft Metagenome-Assembled Genomes from the Global Oceans.</title>
        <authorList>
            <person name="Tully B.J."/>
            <person name="Graham E.D."/>
            <person name="Heidelberg J.F."/>
        </authorList>
    </citation>
    <scope>NUCLEOTIDE SEQUENCE [LARGE SCALE GENOMIC DNA]</scope>
</reference>
<dbReference type="GO" id="GO:0005840">
    <property type="term" value="C:ribosome"/>
    <property type="evidence" value="ECO:0007669"/>
    <property type="project" value="UniProtKB-KW"/>
</dbReference>
<comment type="caution">
    <text evidence="5">The sequence shown here is derived from an EMBL/GenBank/DDBJ whole genome shotgun (WGS) entry which is preliminary data.</text>
</comment>
<evidence type="ECO:0000256" key="1">
    <source>
        <dbReference type="ARBA" id="ARBA00022980"/>
    </source>
</evidence>
<keyword evidence="3" id="KW-0699">rRNA-binding</keyword>
<feature type="domain" description="Large ribosomal subunit protein eL20" evidence="4">
    <location>
        <begin position="4"/>
        <end position="58"/>
    </location>
</feature>
<keyword evidence="1 3" id="KW-0689">Ribosomal protein</keyword>
<dbReference type="Proteomes" id="UP000226712">
    <property type="component" value="Unassembled WGS sequence"/>
</dbReference>
<dbReference type="Pfam" id="PF01775">
    <property type="entry name" value="Ribosomal_L18A"/>
    <property type="match status" value="1"/>
</dbReference>
<evidence type="ECO:0000313" key="5">
    <source>
        <dbReference type="EMBL" id="MAG18317.1"/>
    </source>
</evidence>
<protein>
    <recommendedName>
        <fullName evidence="3">Large ribosomal subunit protein eL20</fullName>
    </recommendedName>
</protein>
<comment type="similarity">
    <text evidence="3">Belongs to the eukaryotic ribosomal protein eL20 family.</text>
</comment>
<dbReference type="InterPro" id="IPR028877">
    <property type="entry name" value="Ribosomal_eL20"/>
</dbReference>
<comment type="subunit">
    <text evidence="3">Part of the 50S ribosomal subunit. Binds 23S rRNA.</text>
</comment>
<evidence type="ECO:0000259" key="4">
    <source>
        <dbReference type="Pfam" id="PF01775"/>
    </source>
</evidence>
<dbReference type="GO" id="GO:0006412">
    <property type="term" value="P:translation"/>
    <property type="evidence" value="ECO:0007669"/>
    <property type="project" value="UniProtKB-UniRule"/>
</dbReference>
<proteinExistence type="inferred from homology"/>
<keyword evidence="3" id="KW-0694">RNA-binding</keyword>
<gene>
    <name evidence="3" type="primary">rpl18a</name>
    <name evidence="3" type="synonym">rpl20e</name>
    <name evidence="3" type="synonym">rplX</name>
    <name evidence="5" type="ORF">CL944_02485</name>
</gene>
<organism evidence="5 6">
    <name type="scientific">Candidatus Iainarchaeum sp</name>
    <dbReference type="NCBI Taxonomy" id="3101447"/>
    <lineage>
        <taxon>Archaea</taxon>
        <taxon>Candidatus Iainarchaeota</taxon>
        <taxon>Candidatus Iainarchaeia</taxon>
        <taxon>Candidatus Iainarchaeales</taxon>
        <taxon>Candidatus Iainarchaeaceae</taxon>
        <taxon>Candidatus Iainarchaeum</taxon>
    </lineage>
</organism>
<dbReference type="AlphaFoldDB" id="A0A2D6LQ48"/>
<evidence type="ECO:0000256" key="2">
    <source>
        <dbReference type="ARBA" id="ARBA00023274"/>
    </source>
</evidence>
<dbReference type="GO" id="GO:0070180">
    <property type="term" value="F:large ribosomal subunit rRNA binding"/>
    <property type="evidence" value="ECO:0007669"/>
    <property type="project" value="UniProtKB-UniRule"/>
</dbReference>
<evidence type="ECO:0000256" key="3">
    <source>
        <dbReference type="HAMAP-Rule" id="MF_00273"/>
    </source>
</evidence>
<sequence>MTGKIFVVNGIFKEKQEEKKFSKEITAINESFAKEKAFSMIGSKHKLNRHRITINEISEKKK</sequence>
<dbReference type="SUPFAM" id="SSF160374">
    <property type="entry name" value="RplX-like"/>
    <property type="match status" value="1"/>
</dbReference>
<evidence type="ECO:0000313" key="6">
    <source>
        <dbReference type="Proteomes" id="UP000226712"/>
    </source>
</evidence>
<dbReference type="Gene3D" id="3.10.20.10">
    <property type="match status" value="1"/>
</dbReference>
<dbReference type="EMBL" id="NZBD01000015">
    <property type="protein sequence ID" value="MAG18317.1"/>
    <property type="molecule type" value="Genomic_DNA"/>
</dbReference>